<evidence type="ECO:0000313" key="2">
    <source>
        <dbReference type="Proteomes" id="UP000011554"/>
    </source>
</evidence>
<keyword evidence="2" id="KW-1185">Reference proteome</keyword>
<sequence>MTHTDWETKAGLDKKRGRKVWTHTAPHYVNDGERDGDVSFSDDVLAQFVDDDGEDESEPNPEETAAER</sequence>
<dbReference type="AlphaFoldDB" id="M0ANL8"/>
<comment type="caution">
    <text evidence="1">The sequence shown here is derived from an EMBL/GenBank/DDBJ whole genome shotgun (WGS) entry which is preliminary data.</text>
</comment>
<dbReference type="Proteomes" id="UP000011554">
    <property type="component" value="Unassembled WGS sequence"/>
</dbReference>
<dbReference type="PATRIC" id="fig|29540.5.peg.3001"/>
<dbReference type="RefSeq" id="WP_006110006.1">
    <property type="nucleotide sequence ID" value="NZ_AOIO01000033.1"/>
</dbReference>
<protein>
    <submittedName>
        <fullName evidence="1">Uncharacterized protein</fullName>
    </submittedName>
</protein>
<gene>
    <name evidence="1" type="ORF">C481_14778</name>
</gene>
<reference evidence="1 2" key="1">
    <citation type="journal article" date="2014" name="PLoS Genet.">
        <title>Phylogenetically driven sequencing of extremely halophilic archaea reveals strategies for static and dynamic osmo-response.</title>
        <authorList>
            <person name="Becker E.A."/>
            <person name="Seitzer P.M."/>
            <person name="Tritt A."/>
            <person name="Larsen D."/>
            <person name="Krusor M."/>
            <person name="Yao A.I."/>
            <person name="Wu D."/>
            <person name="Madern D."/>
            <person name="Eisen J.A."/>
            <person name="Darling A.E."/>
            <person name="Facciotti M.T."/>
        </authorList>
    </citation>
    <scope>NUCLEOTIDE SEQUENCE [LARGE SCALE GENOMIC DNA]</scope>
    <source>
        <strain evidence="1 2">DSM 12278</strain>
    </source>
</reference>
<evidence type="ECO:0000313" key="1">
    <source>
        <dbReference type="EMBL" id="ELY99507.1"/>
    </source>
</evidence>
<dbReference type="EMBL" id="AOIO01000033">
    <property type="protein sequence ID" value="ELY99507.1"/>
    <property type="molecule type" value="Genomic_DNA"/>
</dbReference>
<name>M0ANL8_NATA1</name>
<organism evidence="1 2">
    <name type="scientific">Natrialba asiatica (strain ATCC 700177 / DSM 12278 / JCM 9576 / FERM P-10747 / NBRC 102637 / 172P1)</name>
    <dbReference type="NCBI Taxonomy" id="29540"/>
    <lineage>
        <taxon>Archaea</taxon>
        <taxon>Methanobacteriati</taxon>
        <taxon>Methanobacteriota</taxon>
        <taxon>Stenosarchaea group</taxon>
        <taxon>Halobacteria</taxon>
        <taxon>Halobacteriales</taxon>
        <taxon>Natrialbaceae</taxon>
        <taxon>Natrialba</taxon>
    </lineage>
</organism>
<proteinExistence type="predicted"/>
<dbReference type="OrthoDB" id="223633at2157"/>
<dbReference type="eggNOG" id="arCOG11319">
    <property type="taxonomic scope" value="Archaea"/>
</dbReference>
<accession>M0ANL8</accession>